<proteinExistence type="predicted"/>
<gene>
    <name evidence="1" type="ORF">UFOVP190_19</name>
</gene>
<sequence>MTVYNPDLWVIVELKYNDSDEVNRKVLASWYGGYLGSDRWKLSSGITEIVDKDLYYEIHNHSGSIYNCGKQSQGMSGYTSGIFTSFEKDLEGVGTIKIINYGEHEDGISGSN</sequence>
<accession>A0A6J7WGV3</accession>
<dbReference type="EMBL" id="LR798243">
    <property type="protein sequence ID" value="CAB5214139.1"/>
    <property type="molecule type" value="Genomic_DNA"/>
</dbReference>
<protein>
    <submittedName>
        <fullName evidence="1">Uncharacterized protein</fullName>
    </submittedName>
</protein>
<evidence type="ECO:0000313" key="1">
    <source>
        <dbReference type="EMBL" id="CAB5214139.1"/>
    </source>
</evidence>
<reference evidence="1" key="1">
    <citation type="submission" date="2020-05" db="EMBL/GenBank/DDBJ databases">
        <authorList>
            <person name="Chiriac C."/>
            <person name="Salcher M."/>
            <person name="Ghai R."/>
            <person name="Kavagutti S V."/>
        </authorList>
    </citation>
    <scope>NUCLEOTIDE SEQUENCE</scope>
</reference>
<organism evidence="1">
    <name type="scientific">uncultured Caudovirales phage</name>
    <dbReference type="NCBI Taxonomy" id="2100421"/>
    <lineage>
        <taxon>Viruses</taxon>
        <taxon>Duplodnaviria</taxon>
        <taxon>Heunggongvirae</taxon>
        <taxon>Uroviricota</taxon>
        <taxon>Caudoviricetes</taxon>
        <taxon>Peduoviridae</taxon>
        <taxon>Maltschvirus</taxon>
        <taxon>Maltschvirus maltsch</taxon>
    </lineage>
</organism>
<name>A0A6J7WGV3_9CAUD</name>